<feature type="compositionally biased region" description="Low complexity" evidence="2">
    <location>
        <begin position="53"/>
        <end position="62"/>
    </location>
</feature>
<feature type="region of interest" description="Disordered" evidence="2">
    <location>
        <begin position="126"/>
        <end position="148"/>
    </location>
</feature>
<dbReference type="AlphaFoldDB" id="A0A507BW09"/>
<feature type="region of interest" description="Disordered" evidence="2">
    <location>
        <begin position="41"/>
        <end position="77"/>
    </location>
</feature>
<feature type="coiled-coil region" evidence="1">
    <location>
        <begin position="215"/>
        <end position="242"/>
    </location>
</feature>
<evidence type="ECO:0000256" key="2">
    <source>
        <dbReference type="SAM" id="MobiDB-lite"/>
    </source>
</evidence>
<feature type="region of interest" description="Disordered" evidence="2">
    <location>
        <begin position="797"/>
        <end position="824"/>
    </location>
</feature>
<reference evidence="3 4" key="1">
    <citation type="journal article" date="2019" name="Sci. Rep.">
        <title>Comparative genomics of chytrid fungi reveal insights into the obligate biotrophic and pathogenic lifestyle of Synchytrium endobioticum.</title>
        <authorList>
            <person name="van de Vossenberg B.T.L.H."/>
            <person name="Warris S."/>
            <person name="Nguyen H.D.T."/>
            <person name="van Gent-Pelzer M.P.E."/>
            <person name="Joly D.L."/>
            <person name="van de Geest H.C."/>
            <person name="Bonants P.J.M."/>
            <person name="Smith D.S."/>
            <person name="Levesque C.A."/>
            <person name="van der Lee T.A.J."/>
        </authorList>
    </citation>
    <scope>NUCLEOTIDE SEQUENCE [LARGE SCALE GENOMIC DNA]</scope>
    <source>
        <strain evidence="3 4">MB42</strain>
    </source>
</reference>
<organism evidence="3 4">
    <name type="scientific">Synchytrium endobioticum</name>
    <dbReference type="NCBI Taxonomy" id="286115"/>
    <lineage>
        <taxon>Eukaryota</taxon>
        <taxon>Fungi</taxon>
        <taxon>Fungi incertae sedis</taxon>
        <taxon>Chytridiomycota</taxon>
        <taxon>Chytridiomycota incertae sedis</taxon>
        <taxon>Chytridiomycetes</taxon>
        <taxon>Synchytriales</taxon>
        <taxon>Synchytriaceae</taxon>
        <taxon>Synchytrium</taxon>
    </lineage>
</organism>
<keyword evidence="1" id="KW-0175">Coiled coil</keyword>
<sequence>MNLPCPNTLNHSTERERGQGSGIELRPWGLRVAMQDTVDTVRSHAQNLGTAEAPTPTASSPPIHRDRPAMSRTPPLPTDPVWARAAAHPFVLSTANVDDICFASTQGGLRGKLALDRHGKHAFLDKRGNTSAIARDNDDPDPDPDPDPHALASLKARLLKERLLERDTDAERDKVRERLVKGRTSSADAWSKLVTKENKSRAKYYSTDKTLLVLLEEERSKYLHLESEYHKLLSEVQALQANHLAETKNHERRHNADERQLQKALLLKSEECTAAMREAAAWQQRYARESAAWTSASEQLDAQASKLATLLNESEARGTALEKQCTDTGRLRRELADKLHIKEAECKALQVELKSREAESKRLESEIKRKEADWKSEKEGRMKLEVHCLQLDHFVNQRDEEIRNLSASITKKNAEIEDLNALKPMLEQAKKDNDAALRRETTYTQELDHAAARERKLFAQVEDLSSRERRANAEVERLSIRERDLVAEIETLRANEHRLRNELQDAVARGSEQAGENQALGTQIRRQQGDLVRLGQDLNDVGTAASELRAQLAQRDRELAAVSAELANTRQERDEHAALKARVEGELGMRARELHDSHARIDALTARINTAEKERNDMRHASKEKLHAVQARIADLQAALSDTQAQVSAFRDLETQLRGALRERDARLAELQDALASTHASYGLLERDRDALRARKKDEVAAIQDKFSAAKAAMEHDVGALRAALATQTSRASQLHDEVARLRIDVSELSAAKFRAEAKCSELAAAEQSWARQVASLRDALRDRELDADRIAREYRRVRESVASPPRNNTAADSTDEPAKPLPRKSELRALQGSVAELSSKLRKQVDQLLDRSTSSSDAYAATPDRHTAPHATTASHSIPRPRRMSSSSHVSQQSPVASWSPTTGRDRSFHFGDVGVMVSSKEDEWNVAGTTINPVASSKRH</sequence>
<gene>
    <name evidence="3" type="ORF">SeMB42_g07768</name>
</gene>
<accession>A0A507BW09</accession>
<dbReference type="VEuPathDB" id="FungiDB:SeMB42_g07768"/>
<evidence type="ECO:0000256" key="1">
    <source>
        <dbReference type="SAM" id="Coils"/>
    </source>
</evidence>
<feature type="coiled-coil region" evidence="1">
    <location>
        <begin position="545"/>
        <end position="646"/>
    </location>
</feature>
<comment type="caution">
    <text evidence="3">The sequence shown here is derived from an EMBL/GenBank/DDBJ whole genome shotgun (WGS) entry which is preliminary data.</text>
</comment>
<protein>
    <submittedName>
        <fullName evidence="3">Uncharacterized protein</fullName>
    </submittedName>
</protein>
<feature type="compositionally biased region" description="Low complexity" evidence="2">
    <location>
        <begin position="885"/>
        <end position="899"/>
    </location>
</feature>
<dbReference type="EMBL" id="QEAN01000620">
    <property type="protein sequence ID" value="TPX31378.1"/>
    <property type="molecule type" value="Genomic_DNA"/>
</dbReference>
<dbReference type="Proteomes" id="UP000317494">
    <property type="component" value="Unassembled WGS sequence"/>
</dbReference>
<name>A0A507BW09_9FUNG</name>
<feature type="coiled-coil region" evidence="1">
    <location>
        <begin position="402"/>
        <end position="509"/>
    </location>
</feature>
<keyword evidence="4" id="KW-1185">Reference proteome</keyword>
<evidence type="ECO:0000313" key="4">
    <source>
        <dbReference type="Proteomes" id="UP000317494"/>
    </source>
</evidence>
<evidence type="ECO:0000313" key="3">
    <source>
        <dbReference type="EMBL" id="TPX31378.1"/>
    </source>
</evidence>
<feature type="region of interest" description="Disordered" evidence="2">
    <location>
        <begin position="847"/>
        <end position="911"/>
    </location>
</feature>
<feature type="coiled-coil region" evidence="1">
    <location>
        <begin position="332"/>
        <end position="373"/>
    </location>
</feature>
<feature type="compositionally biased region" description="Polar residues" evidence="2">
    <location>
        <begin position="1"/>
        <end position="11"/>
    </location>
</feature>
<proteinExistence type="predicted"/>
<feature type="region of interest" description="Disordered" evidence="2">
    <location>
        <begin position="1"/>
        <end position="20"/>
    </location>
</feature>